<dbReference type="STRING" id="559515.M4BQ71"/>
<sequence length="674" mass="75654">MANSELLESAASSLPTFDAFAWLETALSTSPTTTLASSIAPQLALRSQSLSQTLQTSLQHVAHTFPSLQTRLHALQTTATPLVTDLRVAHDVCTSLTFDTSSSRRPDARRLLVTLHETKRRLESCSQALVEAAKWTRYVRDCFAVIEDPSLLSLEGDAEPTGDAETLGDRVRQMRSSLDVLKDLPGVQERKKTMERLETQIEAAVLPRVATKLRQDDVGDVTRLCWCLDVLNSIDRGHVMKEEFCHARPARVHREWYKYEDERKQSAGIADDDDADGDDDRHVAFARWLDSFYENVLLMLQRESRNARELFGDDVGMIRVLLTLLHNFLEPLTVSFRDRLEQRGSTSSDCFFRLDQLVRCFHATRRFAGQIVQFVQSFETELGVKLDDNNDTDASAVDGILRVVFEPYRLYFTEYTRFACDFLTDALMRLVPSFHATSNEALGREDEEEEDRDAAAATSLEDFSQRLEEASEAVWTVVDESVQQCYEFTGGLAFPEALEAIGTAVQQFTLALGAKMPAIRKYCKAEPTLQVKGDDRRVAASPDWGQFHASLALLKACGILETQLCAIDGRLRVRMREQLTHHCGDNLDPTSPRKLCRNVRDDSSIALVDLLYPAKLVVVVSTMWLRDEDPTRQSQFHQFVSEMVSRPAGAGTAVSCYPIATVGAFILMPAEVSY</sequence>
<reference evidence="9" key="2">
    <citation type="submission" date="2015-06" db="UniProtKB">
        <authorList>
            <consortium name="EnsemblProtists"/>
        </authorList>
    </citation>
    <scope>IDENTIFICATION</scope>
    <source>
        <strain evidence="9">Emoy2</strain>
    </source>
</reference>
<dbReference type="InParanoid" id="M4BQ71"/>
<dbReference type="GO" id="GO:0006886">
    <property type="term" value="P:intracellular protein transport"/>
    <property type="evidence" value="ECO:0007669"/>
    <property type="project" value="InterPro"/>
</dbReference>
<dbReference type="GO" id="GO:0007030">
    <property type="term" value="P:Golgi organization"/>
    <property type="evidence" value="ECO:0007669"/>
    <property type="project" value="TreeGrafter"/>
</dbReference>
<comment type="similarity">
    <text evidence="2">Belongs to the COG7 family.</text>
</comment>
<comment type="subcellular location">
    <subcellularLocation>
        <location evidence="1">Golgi apparatus membrane</location>
        <topology evidence="1">Peripheral membrane protein</topology>
    </subcellularLocation>
</comment>
<name>M4BQ71_HYAAE</name>
<dbReference type="Pfam" id="PF10191">
    <property type="entry name" value="COG7"/>
    <property type="match status" value="1"/>
</dbReference>
<dbReference type="GO" id="GO:0006890">
    <property type="term" value="P:retrograde vesicle-mediated transport, Golgi to endoplasmic reticulum"/>
    <property type="evidence" value="ECO:0007669"/>
    <property type="project" value="TreeGrafter"/>
</dbReference>
<keyword evidence="7" id="KW-0472">Membrane</keyword>
<keyword evidence="6" id="KW-0333">Golgi apparatus</keyword>
<evidence type="ECO:0000256" key="6">
    <source>
        <dbReference type="ARBA" id="ARBA00023034"/>
    </source>
</evidence>
<dbReference type="EnsemblProtists" id="HpaT808560">
    <property type="protein sequence ID" value="HpaP808560"/>
    <property type="gene ID" value="HpaG808560"/>
</dbReference>
<protein>
    <recommendedName>
        <fullName evidence="3">Conserved oligomeric Golgi complex subunit 7</fullName>
    </recommendedName>
    <alternativeName>
        <fullName evidence="8">Component of oligomeric Golgi complex 7</fullName>
    </alternativeName>
</protein>
<dbReference type="PANTHER" id="PTHR21443">
    <property type="entry name" value="CONSERVED OLIGOMERIC GOLGI COMPLEX COMPONENT 7"/>
    <property type="match status" value="1"/>
</dbReference>
<evidence type="ECO:0000256" key="5">
    <source>
        <dbReference type="ARBA" id="ARBA00022927"/>
    </source>
</evidence>
<evidence type="ECO:0000256" key="1">
    <source>
        <dbReference type="ARBA" id="ARBA00004395"/>
    </source>
</evidence>
<dbReference type="GO" id="GO:0017119">
    <property type="term" value="C:Golgi transport complex"/>
    <property type="evidence" value="ECO:0007669"/>
    <property type="project" value="InterPro"/>
</dbReference>
<evidence type="ECO:0000256" key="2">
    <source>
        <dbReference type="ARBA" id="ARBA00005831"/>
    </source>
</evidence>
<evidence type="ECO:0000256" key="8">
    <source>
        <dbReference type="ARBA" id="ARBA00031345"/>
    </source>
</evidence>
<keyword evidence="5" id="KW-0653">Protein transport</keyword>
<dbReference type="InterPro" id="IPR019335">
    <property type="entry name" value="COG7"/>
</dbReference>
<keyword evidence="4" id="KW-0813">Transport</keyword>
<organism evidence="9 10">
    <name type="scientific">Hyaloperonospora arabidopsidis (strain Emoy2)</name>
    <name type="common">Downy mildew agent</name>
    <name type="synonym">Peronospora arabidopsidis</name>
    <dbReference type="NCBI Taxonomy" id="559515"/>
    <lineage>
        <taxon>Eukaryota</taxon>
        <taxon>Sar</taxon>
        <taxon>Stramenopiles</taxon>
        <taxon>Oomycota</taxon>
        <taxon>Peronosporomycetes</taxon>
        <taxon>Peronosporales</taxon>
        <taxon>Peronosporaceae</taxon>
        <taxon>Hyaloperonospora</taxon>
    </lineage>
</organism>
<dbReference type="EMBL" id="JH598554">
    <property type="status" value="NOT_ANNOTATED_CDS"/>
    <property type="molecule type" value="Genomic_DNA"/>
</dbReference>
<dbReference type="PANTHER" id="PTHR21443:SF0">
    <property type="entry name" value="CONSERVED OLIGOMERIC GOLGI COMPLEX SUBUNIT 7"/>
    <property type="match status" value="1"/>
</dbReference>
<accession>M4BQ71</accession>
<dbReference type="HOGENOM" id="CLU_017800_0_0_1"/>
<evidence type="ECO:0000313" key="10">
    <source>
        <dbReference type="Proteomes" id="UP000011713"/>
    </source>
</evidence>
<evidence type="ECO:0000256" key="4">
    <source>
        <dbReference type="ARBA" id="ARBA00022448"/>
    </source>
</evidence>
<evidence type="ECO:0000313" key="9">
    <source>
        <dbReference type="EnsemblProtists" id="HpaP808560"/>
    </source>
</evidence>
<dbReference type="VEuPathDB" id="FungiDB:HpaG808560"/>
<evidence type="ECO:0000256" key="3">
    <source>
        <dbReference type="ARBA" id="ARBA00020984"/>
    </source>
</evidence>
<dbReference type="eggNOG" id="KOG4182">
    <property type="taxonomic scope" value="Eukaryota"/>
</dbReference>
<proteinExistence type="inferred from homology"/>
<keyword evidence="10" id="KW-1185">Reference proteome</keyword>
<dbReference type="AlphaFoldDB" id="M4BQ71"/>
<dbReference type="Proteomes" id="UP000011713">
    <property type="component" value="Unassembled WGS sequence"/>
</dbReference>
<evidence type="ECO:0000256" key="7">
    <source>
        <dbReference type="ARBA" id="ARBA00023136"/>
    </source>
</evidence>
<reference evidence="10" key="1">
    <citation type="journal article" date="2010" name="Science">
        <title>Signatures of adaptation to obligate biotrophy in the Hyaloperonospora arabidopsidis genome.</title>
        <authorList>
            <person name="Baxter L."/>
            <person name="Tripathy S."/>
            <person name="Ishaque N."/>
            <person name="Boot N."/>
            <person name="Cabral A."/>
            <person name="Kemen E."/>
            <person name="Thines M."/>
            <person name="Ah-Fong A."/>
            <person name="Anderson R."/>
            <person name="Badejoko W."/>
            <person name="Bittner-Eddy P."/>
            <person name="Boore J.L."/>
            <person name="Chibucos M.C."/>
            <person name="Coates M."/>
            <person name="Dehal P."/>
            <person name="Delehaunty K."/>
            <person name="Dong S."/>
            <person name="Downton P."/>
            <person name="Dumas B."/>
            <person name="Fabro G."/>
            <person name="Fronick C."/>
            <person name="Fuerstenberg S.I."/>
            <person name="Fulton L."/>
            <person name="Gaulin E."/>
            <person name="Govers F."/>
            <person name="Hughes L."/>
            <person name="Humphray S."/>
            <person name="Jiang R.H."/>
            <person name="Judelson H."/>
            <person name="Kamoun S."/>
            <person name="Kyung K."/>
            <person name="Meijer H."/>
            <person name="Minx P."/>
            <person name="Morris P."/>
            <person name="Nelson J."/>
            <person name="Phuntumart V."/>
            <person name="Qutob D."/>
            <person name="Rehmany A."/>
            <person name="Rougon-Cardoso A."/>
            <person name="Ryden P."/>
            <person name="Torto-Alalibo T."/>
            <person name="Studholme D."/>
            <person name="Wang Y."/>
            <person name="Win J."/>
            <person name="Wood J."/>
            <person name="Clifton S.W."/>
            <person name="Rogers J."/>
            <person name="Van den Ackerveken G."/>
            <person name="Jones J.D."/>
            <person name="McDowell J.M."/>
            <person name="Beynon J."/>
            <person name="Tyler B.M."/>
        </authorList>
    </citation>
    <scope>NUCLEOTIDE SEQUENCE [LARGE SCALE GENOMIC DNA]</scope>
    <source>
        <strain evidence="10">Emoy2</strain>
    </source>
</reference>
<dbReference type="GO" id="GO:0000139">
    <property type="term" value="C:Golgi membrane"/>
    <property type="evidence" value="ECO:0007669"/>
    <property type="project" value="UniProtKB-SubCell"/>
</dbReference>